<gene>
    <name evidence="1" type="ORF">HDIA_1980</name>
</gene>
<dbReference type="Proteomes" id="UP000223606">
    <property type="component" value="Chromosome 1"/>
</dbReference>
<proteinExistence type="predicted"/>
<dbReference type="InterPro" id="IPR036626">
    <property type="entry name" value="GpW_sf"/>
</dbReference>
<protein>
    <submittedName>
        <fullName evidence="1">Uncharacterized protein</fullName>
    </submittedName>
</protein>
<evidence type="ECO:0000313" key="1">
    <source>
        <dbReference type="EMBL" id="SON55521.1"/>
    </source>
</evidence>
<dbReference type="Gene3D" id="3.30.1580.10">
    <property type="entry name" value="Head-to-tail joining protein W"/>
    <property type="match status" value="1"/>
</dbReference>
<evidence type="ECO:0000313" key="2">
    <source>
        <dbReference type="Proteomes" id="UP000223606"/>
    </source>
</evidence>
<dbReference type="RefSeq" id="WP_099556022.1">
    <property type="nucleotide sequence ID" value="NZ_LT960614.1"/>
</dbReference>
<dbReference type="GO" id="GO:0019058">
    <property type="term" value="P:viral life cycle"/>
    <property type="evidence" value="ECO:0007669"/>
    <property type="project" value="InterPro"/>
</dbReference>
<organism evidence="1 2">
    <name type="scientific">Hartmannibacter diazotrophicus</name>
    <dbReference type="NCBI Taxonomy" id="1482074"/>
    <lineage>
        <taxon>Bacteria</taxon>
        <taxon>Pseudomonadati</taxon>
        <taxon>Pseudomonadota</taxon>
        <taxon>Alphaproteobacteria</taxon>
        <taxon>Hyphomicrobiales</taxon>
        <taxon>Pleomorphomonadaceae</taxon>
        <taxon>Hartmannibacter</taxon>
    </lineage>
</organism>
<dbReference type="KEGG" id="hdi:HDIA_1980"/>
<name>A0A2C9D6Z2_9HYPH</name>
<dbReference type="EMBL" id="LT960614">
    <property type="protein sequence ID" value="SON55521.1"/>
    <property type="molecule type" value="Genomic_DNA"/>
</dbReference>
<reference evidence="2" key="1">
    <citation type="submission" date="2017-09" db="EMBL/GenBank/DDBJ databases">
        <title>Genome sequence of Nannocystis excedens DSM 71.</title>
        <authorList>
            <person name="Blom J."/>
        </authorList>
    </citation>
    <scope>NUCLEOTIDE SEQUENCE [LARGE SCALE GENOMIC DNA]</scope>
    <source>
        <strain evidence="2">type strain: E19</strain>
    </source>
</reference>
<dbReference type="OrthoDB" id="7918661at2"/>
<keyword evidence="2" id="KW-1185">Reference proteome</keyword>
<accession>A0A2C9D6Z2</accession>
<dbReference type="AlphaFoldDB" id="A0A2C9D6Z2"/>
<sequence length="89" mass="9848">MAEIKINGKAYDTEKPCEVCQALKAAKIRMATGENVQELSVQSPITRQTVVYGAANMAALDGLIREYQTACEATTTGKRTRFAKRMRFC</sequence>